<keyword evidence="9" id="KW-0282">Flagellum</keyword>
<keyword evidence="10" id="KW-1185">Reference proteome</keyword>
<keyword evidence="4 7" id="KW-0472">Membrane</keyword>
<comment type="subunit">
    <text evidence="7">The basal body constitutes a major portion of the flagellar organelle and consists of four rings (L,P,S, and M) mounted on a central rod.</text>
</comment>
<name>A0ABV7AM20_9RHOB</name>
<evidence type="ECO:0000313" key="9">
    <source>
        <dbReference type="EMBL" id="MFC2970508.1"/>
    </source>
</evidence>
<keyword evidence="3 7" id="KW-0732">Signal</keyword>
<evidence type="ECO:0000256" key="3">
    <source>
        <dbReference type="ARBA" id="ARBA00022729"/>
    </source>
</evidence>
<dbReference type="RefSeq" id="WP_377835534.1">
    <property type="nucleotide sequence ID" value="NZ_JBHRSK010000026.1"/>
</dbReference>
<protein>
    <recommendedName>
        <fullName evidence="7">Flagellar L-ring protein</fullName>
    </recommendedName>
    <alternativeName>
        <fullName evidence="7">Basal body L-ring protein</fullName>
    </alternativeName>
</protein>
<dbReference type="PROSITE" id="PS51257">
    <property type="entry name" value="PROKAR_LIPOPROTEIN"/>
    <property type="match status" value="1"/>
</dbReference>
<comment type="caution">
    <text evidence="9">The sequence shown here is derived from an EMBL/GenBank/DDBJ whole genome shotgun (WGS) entry which is preliminary data.</text>
</comment>
<dbReference type="PRINTS" id="PR01008">
    <property type="entry name" value="FLGLRINGFLGH"/>
</dbReference>
<evidence type="ECO:0000256" key="1">
    <source>
        <dbReference type="ARBA" id="ARBA00002591"/>
    </source>
</evidence>
<keyword evidence="6 7" id="KW-0998">Cell outer membrane</keyword>
<dbReference type="PANTHER" id="PTHR34933:SF1">
    <property type="entry name" value="FLAGELLAR L-RING PROTEIN"/>
    <property type="match status" value="1"/>
</dbReference>
<comment type="subcellular location">
    <subcellularLocation>
        <location evidence="7">Cell outer membrane</location>
        <topology evidence="7">Lipid-anchor</topology>
    </subcellularLocation>
    <subcellularLocation>
        <location evidence="7">Bacterial flagellum basal body</location>
    </subcellularLocation>
</comment>
<gene>
    <name evidence="7 9" type="primary">flgH</name>
    <name evidence="9" type="ORF">ACFOES_20620</name>
</gene>
<dbReference type="Pfam" id="PF02107">
    <property type="entry name" value="FlgH"/>
    <property type="match status" value="1"/>
</dbReference>
<evidence type="ECO:0000313" key="10">
    <source>
        <dbReference type="Proteomes" id="UP001595443"/>
    </source>
</evidence>
<evidence type="ECO:0000256" key="2">
    <source>
        <dbReference type="ARBA" id="ARBA00006929"/>
    </source>
</evidence>
<dbReference type="EMBL" id="JBHRSK010000026">
    <property type="protein sequence ID" value="MFC2970508.1"/>
    <property type="molecule type" value="Genomic_DNA"/>
</dbReference>
<feature type="chain" id="PRO_5047263380" description="Flagellar L-ring protein" evidence="8">
    <location>
        <begin position="26"/>
        <end position="258"/>
    </location>
</feature>
<dbReference type="NCBIfam" id="NF001305">
    <property type="entry name" value="PRK00249.1-5"/>
    <property type="match status" value="1"/>
</dbReference>
<dbReference type="Proteomes" id="UP001595443">
    <property type="component" value="Unassembled WGS sequence"/>
</dbReference>
<dbReference type="HAMAP" id="MF_00415">
    <property type="entry name" value="FlgH"/>
    <property type="match status" value="1"/>
</dbReference>
<comment type="similarity">
    <text evidence="2 7">Belongs to the FlgH family.</text>
</comment>
<feature type="signal peptide" evidence="8">
    <location>
        <begin position="1"/>
        <end position="25"/>
    </location>
</feature>
<proteinExistence type="inferred from homology"/>
<organism evidence="9 10">
    <name type="scientific">Acidimangrovimonas pyrenivorans</name>
    <dbReference type="NCBI Taxonomy" id="2030798"/>
    <lineage>
        <taxon>Bacteria</taxon>
        <taxon>Pseudomonadati</taxon>
        <taxon>Pseudomonadota</taxon>
        <taxon>Alphaproteobacteria</taxon>
        <taxon>Rhodobacterales</taxon>
        <taxon>Paracoccaceae</taxon>
        <taxon>Acidimangrovimonas</taxon>
    </lineage>
</organism>
<evidence type="ECO:0000256" key="5">
    <source>
        <dbReference type="ARBA" id="ARBA00023143"/>
    </source>
</evidence>
<comment type="function">
    <text evidence="1 7">Assembles around the rod to form the L-ring and probably protects the motor/basal body from shearing forces during rotation.</text>
</comment>
<evidence type="ECO:0000256" key="7">
    <source>
        <dbReference type="HAMAP-Rule" id="MF_00415"/>
    </source>
</evidence>
<reference evidence="10" key="1">
    <citation type="journal article" date="2019" name="Int. J. Syst. Evol. Microbiol.">
        <title>The Global Catalogue of Microorganisms (GCM) 10K type strain sequencing project: providing services to taxonomists for standard genome sequencing and annotation.</title>
        <authorList>
            <consortium name="The Broad Institute Genomics Platform"/>
            <consortium name="The Broad Institute Genome Sequencing Center for Infectious Disease"/>
            <person name="Wu L."/>
            <person name="Ma J."/>
        </authorList>
    </citation>
    <scope>NUCLEOTIDE SEQUENCE [LARGE SCALE GENOMIC DNA]</scope>
    <source>
        <strain evidence="10">KCTC 62192</strain>
    </source>
</reference>
<keyword evidence="5 7" id="KW-0975">Bacterial flagellum</keyword>
<evidence type="ECO:0000256" key="6">
    <source>
        <dbReference type="ARBA" id="ARBA00023237"/>
    </source>
</evidence>
<dbReference type="InterPro" id="IPR000527">
    <property type="entry name" value="Flag_Lring"/>
</dbReference>
<keyword evidence="7" id="KW-0449">Lipoprotein</keyword>
<keyword evidence="9" id="KW-0969">Cilium</keyword>
<keyword evidence="9" id="KW-0966">Cell projection</keyword>
<dbReference type="PANTHER" id="PTHR34933">
    <property type="entry name" value="FLAGELLAR L-RING PROTEIN"/>
    <property type="match status" value="1"/>
</dbReference>
<evidence type="ECO:0000256" key="8">
    <source>
        <dbReference type="SAM" id="SignalP"/>
    </source>
</evidence>
<sequence>MSPLPRFPLGPALPLALLIAVTACAQYKENRDPRVTGMQMNAQTMPEAANVQVPMPPPEPKRVLKRAEGASLWRTGSRGFFGDQRATKVGDILTVDINIDDKAKLQNASQRSRDGSQKMGFPTFFGYGKQIDKILPGVQQNDLPTGGQIVDLGSTSSTGGSGSIDRNETINLKVAALVIKKLPNGDMVIAGRQEVKVNHELRELRVAGIIRPQDIRMDNTISYEKIAEARIAYGGKGQISSVQQPRYGQDFLNVVLPY</sequence>
<evidence type="ECO:0000256" key="4">
    <source>
        <dbReference type="ARBA" id="ARBA00023136"/>
    </source>
</evidence>
<accession>A0ABV7AM20</accession>